<evidence type="ECO:0000313" key="3">
    <source>
        <dbReference type="Proteomes" id="UP000236728"/>
    </source>
</evidence>
<gene>
    <name evidence="2" type="ORF">SAMN05421819_0792</name>
</gene>
<dbReference type="AlphaFoldDB" id="A0A1H5TYG3"/>
<sequence length="67" mass="7590">MQGSKRNSFRVSRERRMINPWGTFVVEEMTQRSEIASEYGPVGHPHENANASAERRSDAAARRRSSG</sequence>
<protein>
    <submittedName>
        <fullName evidence="2">Uncharacterized protein</fullName>
    </submittedName>
</protein>
<feature type="region of interest" description="Disordered" evidence="1">
    <location>
        <begin position="36"/>
        <end position="67"/>
    </location>
</feature>
<reference evidence="2 3" key="1">
    <citation type="submission" date="2016-10" db="EMBL/GenBank/DDBJ databases">
        <authorList>
            <person name="de Groot N.N."/>
        </authorList>
    </citation>
    <scope>NUCLEOTIDE SEQUENCE [LARGE SCALE GENOMIC DNA]</scope>
    <source>
        <strain evidence="2 3">DSM 22489</strain>
    </source>
</reference>
<organism evidence="2 3">
    <name type="scientific">Bryocella elongata</name>
    <dbReference type="NCBI Taxonomy" id="863522"/>
    <lineage>
        <taxon>Bacteria</taxon>
        <taxon>Pseudomonadati</taxon>
        <taxon>Acidobacteriota</taxon>
        <taxon>Terriglobia</taxon>
        <taxon>Terriglobales</taxon>
        <taxon>Acidobacteriaceae</taxon>
        <taxon>Bryocella</taxon>
    </lineage>
</organism>
<evidence type="ECO:0000313" key="2">
    <source>
        <dbReference type="EMBL" id="SEF67912.1"/>
    </source>
</evidence>
<accession>A0A1H5TYG3</accession>
<name>A0A1H5TYG3_9BACT</name>
<keyword evidence="3" id="KW-1185">Reference proteome</keyword>
<dbReference type="Proteomes" id="UP000236728">
    <property type="component" value="Unassembled WGS sequence"/>
</dbReference>
<proteinExistence type="predicted"/>
<dbReference type="EMBL" id="FNVA01000001">
    <property type="protein sequence ID" value="SEF67912.1"/>
    <property type="molecule type" value="Genomic_DNA"/>
</dbReference>
<evidence type="ECO:0000256" key="1">
    <source>
        <dbReference type="SAM" id="MobiDB-lite"/>
    </source>
</evidence>